<dbReference type="SUPFAM" id="SSF48452">
    <property type="entry name" value="TPR-like"/>
    <property type="match status" value="1"/>
</dbReference>
<dbReference type="Proteomes" id="UP000444721">
    <property type="component" value="Unassembled WGS sequence"/>
</dbReference>
<evidence type="ECO:0000256" key="1">
    <source>
        <dbReference type="ARBA" id="ARBA00022737"/>
    </source>
</evidence>
<dbReference type="OrthoDB" id="612216at2759"/>
<feature type="signal peptide" evidence="4">
    <location>
        <begin position="1"/>
        <end position="23"/>
    </location>
</feature>
<dbReference type="PANTHER" id="PTHR44858">
    <property type="entry name" value="TETRATRICOPEPTIDE REPEAT PROTEIN 6"/>
    <property type="match status" value="1"/>
</dbReference>
<keyword evidence="4" id="KW-0732">Signal</keyword>
<dbReference type="OMA" id="EYLLGMC"/>
<dbReference type="InterPro" id="IPR036047">
    <property type="entry name" value="F-box-like_dom_sf"/>
</dbReference>
<dbReference type="VEuPathDB" id="AmoebaDB:FDP41_003514"/>
<comment type="caution">
    <text evidence="5">The sequence shown here is derived from an EMBL/GenBank/DDBJ whole genome shotgun (WGS) entry which is preliminary data.</text>
</comment>
<dbReference type="PROSITE" id="PS50005">
    <property type="entry name" value="TPR"/>
    <property type="match status" value="2"/>
</dbReference>
<organism evidence="5 6">
    <name type="scientific">Naegleria fowleri</name>
    <name type="common">Brain eating amoeba</name>
    <dbReference type="NCBI Taxonomy" id="5763"/>
    <lineage>
        <taxon>Eukaryota</taxon>
        <taxon>Discoba</taxon>
        <taxon>Heterolobosea</taxon>
        <taxon>Tetramitia</taxon>
        <taxon>Eutetramitia</taxon>
        <taxon>Vahlkampfiidae</taxon>
        <taxon>Naegleria</taxon>
    </lineage>
</organism>
<dbReference type="InterPro" id="IPR050498">
    <property type="entry name" value="Ycf3"/>
</dbReference>
<name>A0A6A5BS55_NAEFO</name>
<keyword evidence="2 3" id="KW-0802">TPR repeat</keyword>
<dbReference type="VEuPathDB" id="AmoebaDB:NfTy_070850"/>
<dbReference type="RefSeq" id="XP_044562235.1">
    <property type="nucleotide sequence ID" value="XM_044706827.1"/>
</dbReference>
<dbReference type="SUPFAM" id="SSF52047">
    <property type="entry name" value="RNI-like"/>
    <property type="match status" value="1"/>
</dbReference>
<reference evidence="5 6" key="1">
    <citation type="journal article" date="2019" name="Sci. Rep.">
        <title>Nanopore sequencing improves the draft genome of the human pathogenic amoeba Naegleria fowleri.</title>
        <authorList>
            <person name="Liechti N."/>
            <person name="Schurch N."/>
            <person name="Bruggmann R."/>
            <person name="Wittwer M."/>
        </authorList>
    </citation>
    <scope>NUCLEOTIDE SEQUENCE [LARGE SCALE GENOMIC DNA]</scope>
    <source>
        <strain evidence="5 6">ATCC 30894</strain>
    </source>
</reference>
<sequence length="629" mass="72133">MCHGPYVPPLLAIPLFLVGGAFNAVSSGVSSIDGFIRANNQKLVEFFKAQSKKYKYQVPMALDEKASLSIEEIRYNSSQMEEKEREELAKLLIQRTIARLELSKFEEAKQDVLQCLTLLNPTNPSAAASSKSTEHPTTINFTHHSYLYEYLLGMCEDGLGNFQRAAGIFVNAIQLREELEVVNHDDSQSSSSTNEEALLQLEKEFFQMQLGAKKPTERAVLSLSKGLNDWNDAVSNLSGSVKNFFNHDMGLNVSKPILKPKPRTIITLESLYIRAGVSFYRGAYYADAMKYFTRAIEIGEEYESSLVESSYFNRGLCHYYLHELDQALDDFTKCISLMPLTQQRDQVYITRAATYARKGMTKERDADIFKAKLINPFAKPVTLFHYRLLSDDTLLHIFSYLETRELIVSSSTEKYWRGLVQKFISENDIEISVNSLTFNAYQKAIDSRNTISKLFLPRQRMEMHEFVNKALSNSLLVQYAKRLIVYDSKYYEQNYSYGVSLIEATLERLENLERLTFCMPSTNRDKIPQLLSSKSPNLKFLHIISDGDDEGHIAKCISKLCNLEHVIIEGPVTIYNFRNPFSNNDHLQKVEYDYCGVEWSKLAEMNPKVQFVFITKKDSKKSLTESYFY</sequence>
<dbReference type="SMART" id="SM00028">
    <property type="entry name" value="TPR"/>
    <property type="match status" value="4"/>
</dbReference>
<evidence type="ECO:0000256" key="2">
    <source>
        <dbReference type="ARBA" id="ARBA00022803"/>
    </source>
</evidence>
<evidence type="ECO:0000313" key="5">
    <source>
        <dbReference type="EMBL" id="KAF0977522.1"/>
    </source>
</evidence>
<dbReference type="SUPFAM" id="SSF81383">
    <property type="entry name" value="F-box domain"/>
    <property type="match status" value="1"/>
</dbReference>
<evidence type="ECO:0000256" key="3">
    <source>
        <dbReference type="PROSITE-ProRule" id="PRU00339"/>
    </source>
</evidence>
<feature type="repeat" description="TPR" evidence="3">
    <location>
        <begin position="269"/>
        <end position="302"/>
    </location>
</feature>
<gene>
    <name evidence="5" type="ORF">FDP41_003514</name>
</gene>
<feature type="repeat" description="TPR" evidence="3">
    <location>
        <begin position="308"/>
        <end position="341"/>
    </location>
</feature>
<dbReference type="PANTHER" id="PTHR44858:SF1">
    <property type="entry name" value="UDP-N-ACETYLGLUCOSAMINE--PEPTIDE N-ACETYLGLUCOSAMINYLTRANSFERASE SPINDLY-RELATED"/>
    <property type="match status" value="1"/>
</dbReference>
<dbReference type="Gene3D" id="3.80.10.10">
    <property type="entry name" value="Ribonuclease Inhibitor"/>
    <property type="match status" value="1"/>
</dbReference>
<evidence type="ECO:0000256" key="4">
    <source>
        <dbReference type="SAM" id="SignalP"/>
    </source>
</evidence>
<dbReference type="VEuPathDB" id="AmoebaDB:NF0064040"/>
<dbReference type="Gene3D" id="1.25.40.10">
    <property type="entry name" value="Tetratricopeptide repeat domain"/>
    <property type="match status" value="1"/>
</dbReference>
<evidence type="ECO:0000313" key="6">
    <source>
        <dbReference type="Proteomes" id="UP000444721"/>
    </source>
</evidence>
<dbReference type="GeneID" id="68110732"/>
<dbReference type="InterPro" id="IPR019734">
    <property type="entry name" value="TPR_rpt"/>
</dbReference>
<keyword evidence="6" id="KW-1185">Reference proteome</keyword>
<proteinExistence type="predicted"/>
<dbReference type="EMBL" id="VFQX01000034">
    <property type="protein sequence ID" value="KAF0977522.1"/>
    <property type="molecule type" value="Genomic_DNA"/>
</dbReference>
<feature type="chain" id="PRO_5025491313" evidence="4">
    <location>
        <begin position="24"/>
        <end position="629"/>
    </location>
</feature>
<dbReference type="CDD" id="cd09917">
    <property type="entry name" value="F-box_SF"/>
    <property type="match status" value="1"/>
</dbReference>
<keyword evidence="1" id="KW-0677">Repeat</keyword>
<accession>A0A6A5BS55</accession>
<dbReference type="AlphaFoldDB" id="A0A6A5BS55"/>
<protein>
    <submittedName>
        <fullName evidence="5">Uncharacterized protein</fullName>
    </submittedName>
</protein>
<dbReference type="InterPro" id="IPR011990">
    <property type="entry name" value="TPR-like_helical_dom_sf"/>
</dbReference>
<dbReference type="InterPro" id="IPR032675">
    <property type="entry name" value="LRR_dom_sf"/>
</dbReference>